<dbReference type="AlphaFoldDB" id="A0A250X274"/>
<reference evidence="2 3" key="1">
    <citation type="submission" date="2017-08" db="EMBL/GenBank/DDBJ databases">
        <title>Acidophilic green algal genome provides insights into adaptation to an acidic environment.</title>
        <authorList>
            <person name="Hirooka S."/>
            <person name="Hirose Y."/>
            <person name="Kanesaki Y."/>
            <person name="Higuchi S."/>
            <person name="Fujiwara T."/>
            <person name="Onuma R."/>
            <person name="Era A."/>
            <person name="Ohbayashi R."/>
            <person name="Uzuka A."/>
            <person name="Nozaki H."/>
            <person name="Yoshikawa H."/>
            <person name="Miyagishima S.Y."/>
        </authorList>
    </citation>
    <scope>NUCLEOTIDE SEQUENCE [LARGE SCALE GENOMIC DNA]</scope>
    <source>
        <strain evidence="2 3">NIES-2499</strain>
    </source>
</reference>
<feature type="region of interest" description="Disordered" evidence="1">
    <location>
        <begin position="27"/>
        <end position="65"/>
    </location>
</feature>
<evidence type="ECO:0000313" key="2">
    <source>
        <dbReference type="EMBL" id="GAX77171.1"/>
    </source>
</evidence>
<evidence type="ECO:0000313" key="3">
    <source>
        <dbReference type="Proteomes" id="UP000232323"/>
    </source>
</evidence>
<proteinExistence type="predicted"/>
<accession>A0A250X274</accession>
<dbReference type="Proteomes" id="UP000232323">
    <property type="component" value="Unassembled WGS sequence"/>
</dbReference>
<keyword evidence="3" id="KW-1185">Reference proteome</keyword>
<name>A0A250X274_9CHLO</name>
<gene>
    <name evidence="2" type="ORF">CEUSTIGMA_g4616.t1</name>
</gene>
<protein>
    <submittedName>
        <fullName evidence="2">Uncharacterized protein</fullName>
    </submittedName>
</protein>
<comment type="caution">
    <text evidence="2">The sequence shown here is derived from an EMBL/GenBank/DDBJ whole genome shotgun (WGS) entry which is preliminary data.</text>
</comment>
<organism evidence="2 3">
    <name type="scientific">Chlamydomonas eustigma</name>
    <dbReference type="NCBI Taxonomy" id="1157962"/>
    <lineage>
        <taxon>Eukaryota</taxon>
        <taxon>Viridiplantae</taxon>
        <taxon>Chlorophyta</taxon>
        <taxon>core chlorophytes</taxon>
        <taxon>Chlorophyceae</taxon>
        <taxon>CS clade</taxon>
        <taxon>Chlamydomonadales</taxon>
        <taxon>Chlamydomonadaceae</taxon>
        <taxon>Chlamydomonas</taxon>
    </lineage>
</organism>
<dbReference type="EMBL" id="BEGY01000022">
    <property type="protein sequence ID" value="GAX77171.1"/>
    <property type="molecule type" value="Genomic_DNA"/>
</dbReference>
<sequence>MVSTRSGRGTITKTIASDSAVRTVEMKPKVNLKAAQTSQGQEEDQKRDSETKIITQASPEKGATPRLVEKEVMLSPRTRVHTSLRPPIDSPTCSPVAVATQILSQVPLPPEEEEVGLIHQGHIEPPPHDHMIAALRPPTTKQQHKATAAVKHHERSSSSFYPRLVTALLLSGLLHVAALIATCNNIHLFTALLPPQALTLVESACQVSQKSSLTMQQHVSHLLSQMHQLHTSNGIANKARARLEHLSVMISPHTQHILNIISQVSDGVKQQAHLLHGSRSSRLQSSWKHLHNPSAVDTRPLHEAHTAPQRSKWELVRSLLQKLVTEEAFTTHQDEWEAVAAQTDASQKALGILLVCRTQTTCDQAMSSFMPTNKDSPDRAASNSVSHIINLTEFRYPHDDDESGDGGSIGAGQLQHLITDILLKHASLTAAPVALLFLTGLETCPPKLLSVMSNVLSESGSLQRDGHAVQARSTILVFPVVLPETEEDGGEGRADRESKDQLLQKLKEHVLKEVVEDQLTVSNGRTVPADDAITYVSPRQYVDDHLDGLLNAFRRRLDIVVTAGQSGSL</sequence>
<evidence type="ECO:0000256" key="1">
    <source>
        <dbReference type="SAM" id="MobiDB-lite"/>
    </source>
</evidence>